<evidence type="ECO:0000259" key="2">
    <source>
        <dbReference type="PROSITE" id="PS50943"/>
    </source>
</evidence>
<dbReference type="InterPro" id="IPR052345">
    <property type="entry name" value="Rad_response_metalloprotease"/>
</dbReference>
<keyword evidence="4" id="KW-1185">Reference proteome</keyword>
<evidence type="ECO:0000313" key="3">
    <source>
        <dbReference type="EMBL" id="TFJ92404.1"/>
    </source>
</evidence>
<dbReference type="InterPro" id="IPR001387">
    <property type="entry name" value="Cro/C1-type_HTH"/>
</dbReference>
<evidence type="ECO:0000313" key="4">
    <source>
        <dbReference type="Proteomes" id="UP000298484"/>
    </source>
</evidence>
<protein>
    <submittedName>
        <fullName evidence="3">ImmA/IrrE family metallo-endopeptidase</fullName>
    </submittedName>
</protein>
<comment type="caution">
    <text evidence="3">The sequence shown here is derived from an EMBL/GenBank/DDBJ whole genome shotgun (WGS) entry which is preliminary data.</text>
</comment>
<gene>
    <name evidence="3" type="ORF">E4U82_12190</name>
</gene>
<reference evidence="3 4" key="1">
    <citation type="submission" date="2019-03" db="EMBL/GenBank/DDBJ databases">
        <title>Genome sequence of Lentibacillus salicampi ATCC BAA-719.</title>
        <authorList>
            <person name="Maclea K.S."/>
            <person name="Simoes Junior M."/>
        </authorList>
    </citation>
    <scope>NUCLEOTIDE SEQUENCE [LARGE SCALE GENOMIC DNA]</scope>
    <source>
        <strain evidence="3 4">ATCC BAA-719</strain>
    </source>
</reference>
<dbReference type="EMBL" id="SRHY01000022">
    <property type="protein sequence ID" value="TFJ92404.1"/>
    <property type="molecule type" value="Genomic_DNA"/>
</dbReference>
<accession>A0A4Y9ADC1</accession>
<dbReference type="OrthoDB" id="9816277at2"/>
<dbReference type="PANTHER" id="PTHR43236">
    <property type="entry name" value="ANTITOXIN HIGA1"/>
    <property type="match status" value="1"/>
</dbReference>
<dbReference type="SMART" id="SM00530">
    <property type="entry name" value="HTH_XRE"/>
    <property type="match status" value="1"/>
</dbReference>
<dbReference type="PANTHER" id="PTHR43236:SF1">
    <property type="entry name" value="BLL7220 PROTEIN"/>
    <property type="match status" value="1"/>
</dbReference>
<evidence type="ECO:0000256" key="1">
    <source>
        <dbReference type="ARBA" id="ARBA00007227"/>
    </source>
</evidence>
<dbReference type="Gene3D" id="1.10.10.2910">
    <property type="match status" value="1"/>
</dbReference>
<name>A0A4Y9ADC1_9BACI</name>
<dbReference type="InterPro" id="IPR010359">
    <property type="entry name" value="IrrE_HExxH"/>
</dbReference>
<dbReference type="InterPro" id="IPR010982">
    <property type="entry name" value="Lambda_DNA-bd_dom_sf"/>
</dbReference>
<dbReference type="SUPFAM" id="SSF47413">
    <property type="entry name" value="lambda repressor-like DNA-binding domains"/>
    <property type="match status" value="1"/>
</dbReference>
<dbReference type="Pfam" id="PF01381">
    <property type="entry name" value="HTH_3"/>
    <property type="match status" value="1"/>
</dbReference>
<dbReference type="PROSITE" id="PS50943">
    <property type="entry name" value="HTH_CROC1"/>
    <property type="match status" value="1"/>
</dbReference>
<dbReference type="Pfam" id="PF06114">
    <property type="entry name" value="Peptidase_M78"/>
    <property type="match status" value="1"/>
</dbReference>
<dbReference type="GO" id="GO:0003677">
    <property type="term" value="F:DNA binding"/>
    <property type="evidence" value="ECO:0007669"/>
    <property type="project" value="InterPro"/>
</dbReference>
<dbReference type="RefSeq" id="WP_135110464.1">
    <property type="nucleotide sequence ID" value="NZ_SRHY01000022.1"/>
</dbReference>
<proteinExistence type="inferred from homology"/>
<feature type="domain" description="HTH cro/C1-type" evidence="2">
    <location>
        <begin position="7"/>
        <end position="61"/>
    </location>
</feature>
<dbReference type="Gene3D" id="1.10.260.40">
    <property type="entry name" value="lambda repressor-like DNA-binding domains"/>
    <property type="match status" value="1"/>
</dbReference>
<dbReference type="CDD" id="cd00093">
    <property type="entry name" value="HTH_XRE"/>
    <property type="match status" value="1"/>
</dbReference>
<organism evidence="3 4">
    <name type="scientific">Lentibacillus salicampi</name>
    <dbReference type="NCBI Taxonomy" id="175306"/>
    <lineage>
        <taxon>Bacteria</taxon>
        <taxon>Bacillati</taxon>
        <taxon>Bacillota</taxon>
        <taxon>Bacilli</taxon>
        <taxon>Bacillales</taxon>
        <taxon>Bacillaceae</taxon>
        <taxon>Lentibacillus</taxon>
    </lineage>
</organism>
<dbReference type="Proteomes" id="UP000298484">
    <property type="component" value="Unassembled WGS sequence"/>
</dbReference>
<sequence>MFIGENLSNLRIMRGYSRKQLSDVLDVTEQAVWQYENDYTSPKMEIVNNLKSIFNVKSKYFYTRDCLNRYFRAGNIPATNVAYRSKVMNTISKTQAEAKHMAFLDSFVNYLTSKVSYPAQNIIRLRDKIIDYINTSNEDRDTQIKETAKLARQELGLRNDTNDHLMFSVEKSGVFIFEKASGEEIDAYSLWTEQDRSFIILGNLKRSAVRRNFDIAHELGHLLLHYRVEFTTLDRNEHRAIEKEANQFAGAFLLPEAPLLADMKTITRVTNPDAYIDLKKKWETSLQVLGYRAANLGVMDPKRHRNFYAALHRKGYLKKEPIDETIPIQRPQKVKSIIDLVVKEGLVDIRHMIESDWMTDTSFFYQLTGIDVNFFNRYMSADQDFELGNITDLAQNARKRKV</sequence>
<dbReference type="AlphaFoldDB" id="A0A4Y9ADC1"/>
<comment type="similarity">
    <text evidence="1">Belongs to the short-chain fatty acyl-CoA assimilation regulator (ScfR) family.</text>
</comment>